<dbReference type="GeneID" id="37200661"/>
<proteinExistence type="predicted"/>
<dbReference type="RefSeq" id="XP_025550645.1">
    <property type="nucleotide sequence ID" value="XM_025696372.1"/>
</dbReference>
<dbReference type="AlphaFoldDB" id="A0A395HU88"/>
<name>A0A395HU88_ASPHC</name>
<keyword evidence="3" id="KW-1185">Reference proteome</keyword>
<dbReference type="InterPro" id="IPR000182">
    <property type="entry name" value="GNAT_dom"/>
</dbReference>
<dbReference type="InterPro" id="IPR016181">
    <property type="entry name" value="Acyl_CoA_acyltransferase"/>
</dbReference>
<evidence type="ECO:0000313" key="3">
    <source>
        <dbReference type="Proteomes" id="UP000248961"/>
    </source>
</evidence>
<accession>A0A395HU88</accession>
<dbReference type="VEuPathDB" id="FungiDB:BO97DRAFT_415076"/>
<dbReference type="SUPFAM" id="SSF55729">
    <property type="entry name" value="Acyl-CoA N-acyltransferases (Nat)"/>
    <property type="match status" value="1"/>
</dbReference>
<keyword evidence="2" id="KW-0012">Acyltransferase</keyword>
<keyword evidence="2" id="KW-0808">Transferase</keyword>
<gene>
    <name evidence="2" type="ORF">BO97DRAFT_415076</name>
</gene>
<dbReference type="Gene3D" id="3.40.630.30">
    <property type="match status" value="1"/>
</dbReference>
<dbReference type="EMBL" id="KZ824288">
    <property type="protein sequence ID" value="RAL11491.1"/>
    <property type="molecule type" value="Genomic_DNA"/>
</dbReference>
<protein>
    <submittedName>
        <fullName evidence="2">Acyl-CoA N-acyltransferase</fullName>
    </submittedName>
</protein>
<dbReference type="OrthoDB" id="630895at2759"/>
<dbReference type="GO" id="GO:0016747">
    <property type="term" value="F:acyltransferase activity, transferring groups other than amino-acyl groups"/>
    <property type="evidence" value="ECO:0007669"/>
    <property type="project" value="InterPro"/>
</dbReference>
<reference evidence="2 3" key="1">
    <citation type="submission" date="2018-02" db="EMBL/GenBank/DDBJ databases">
        <title>The genomes of Aspergillus section Nigri reveals drivers in fungal speciation.</title>
        <authorList>
            <consortium name="DOE Joint Genome Institute"/>
            <person name="Vesth T.C."/>
            <person name="Nybo J."/>
            <person name="Theobald S."/>
            <person name="Brandl J."/>
            <person name="Frisvad J.C."/>
            <person name="Nielsen K.F."/>
            <person name="Lyhne E.K."/>
            <person name="Kogle M.E."/>
            <person name="Kuo A."/>
            <person name="Riley R."/>
            <person name="Clum A."/>
            <person name="Nolan M."/>
            <person name="Lipzen A."/>
            <person name="Salamov A."/>
            <person name="Henrissat B."/>
            <person name="Wiebenga A."/>
            <person name="De vries R.P."/>
            <person name="Grigoriev I.V."/>
            <person name="Mortensen U.H."/>
            <person name="Andersen M.R."/>
            <person name="Baker S.E."/>
        </authorList>
    </citation>
    <scope>NUCLEOTIDE SEQUENCE [LARGE SCALE GENOMIC DNA]</scope>
    <source>
        <strain evidence="2 3">CBS 101889</strain>
    </source>
</reference>
<evidence type="ECO:0000313" key="2">
    <source>
        <dbReference type="EMBL" id="RAL11491.1"/>
    </source>
</evidence>
<organism evidence="2 3">
    <name type="scientific">Aspergillus homomorphus (strain CBS 101889)</name>
    <dbReference type="NCBI Taxonomy" id="1450537"/>
    <lineage>
        <taxon>Eukaryota</taxon>
        <taxon>Fungi</taxon>
        <taxon>Dikarya</taxon>
        <taxon>Ascomycota</taxon>
        <taxon>Pezizomycotina</taxon>
        <taxon>Eurotiomycetes</taxon>
        <taxon>Eurotiomycetidae</taxon>
        <taxon>Eurotiales</taxon>
        <taxon>Aspergillaceae</taxon>
        <taxon>Aspergillus</taxon>
        <taxon>Aspergillus subgen. Circumdati</taxon>
    </lineage>
</organism>
<evidence type="ECO:0000259" key="1">
    <source>
        <dbReference type="Pfam" id="PF13302"/>
    </source>
</evidence>
<sequence length="198" mass="21542">MPTTPPNPILTSTPRLHISLFNPKDPQHSTFLHKLATTTPGFEDYVGHSPRIRTPTDATTYLTTQLQPRYAASGHRYGDFLVSRRPHPTATLAESVPIGAVYLDDEVKGHAVASIGYCVLPGEAGRGYASEVGRALVRYARAEMGLRGVCGICAVGDARSRRVLVKIGFVERGVWDFSTLGGGGKRFFLDGWARSRMA</sequence>
<feature type="domain" description="N-acetyltransferase" evidence="1">
    <location>
        <begin position="37"/>
        <end position="170"/>
    </location>
</feature>
<dbReference type="InterPro" id="IPR051531">
    <property type="entry name" value="N-acetyltransferase"/>
</dbReference>
<dbReference type="PANTHER" id="PTHR43792:SF16">
    <property type="entry name" value="N-ACETYLTRANSFERASE DOMAIN-CONTAINING PROTEIN"/>
    <property type="match status" value="1"/>
</dbReference>
<dbReference type="PANTHER" id="PTHR43792">
    <property type="entry name" value="GNAT FAMILY, PUTATIVE (AFU_ORTHOLOGUE AFUA_3G00765)-RELATED-RELATED"/>
    <property type="match status" value="1"/>
</dbReference>
<dbReference type="Proteomes" id="UP000248961">
    <property type="component" value="Unassembled WGS sequence"/>
</dbReference>
<dbReference type="Pfam" id="PF13302">
    <property type="entry name" value="Acetyltransf_3"/>
    <property type="match status" value="1"/>
</dbReference>